<name>A0A4Y2MDR3_ARAVE</name>
<dbReference type="Proteomes" id="UP000499080">
    <property type="component" value="Unassembled WGS sequence"/>
</dbReference>
<protein>
    <submittedName>
        <fullName evidence="1">Uncharacterized protein</fullName>
    </submittedName>
</protein>
<organism evidence="1 2">
    <name type="scientific">Araneus ventricosus</name>
    <name type="common">Orbweaver spider</name>
    <name type="synonym">Epeira ventricosa</name>
    <dbReference type="NCBI Taxonomy" id="182803"/>
    <lineage>
        <taxon>Eukaryota</taxon>
        <taxon>Metazoa</taxon>
        <taxon>Ecdysozoa</taxon>
        <taxon>Arthropoda</taxon>
        <taxon>Chelicerata</taxon>
        <taxon>Arachnida</taxon>
        <taxon>Araneae</taxon>
        <taxon>Araneomorphae</taxon>
        <taxon>Entelegynae</taxon>
        <taxon>Araneoidea</taxon>
        <taxon>Araneidae</taxon>
        <taxon>Araneus</taxon>
    </lineage>
</organism>
<sequence>MKYSSSQTLTIVREYLSEHLLTCSWNLISADTIRNYLLFVDLCETLGEKLPIVIEPPECMLKEGYEEWVVIYEDIALAATLADLEIWQVVCEQDQTTNVDDCGGDECVDENPPKNVEMRQALDISKRGG</sequence>
<dbReference type="OrthoDB" id="6617542at2759"/>
<keyword evidence="2" id="KW-1185">Reference proteome</keyword>
<gene>
    <name evidence="1" type="ORF">AVEN_255706_1</name>
</gene>
<dbReference type="EMBL" id="BGPR01007161">
    <property type="protein sequence ID" value="GBN24743.1"/>
    <property type="molecule type" value="Genomic_DNA"/>
</dbReference>
<evidence type="ECO:0000313" key="2">
    <source>
        <dbReference type="Proteomes" id="UP000499080"/>
    </source>
</evidence>
<comment type="caution">
    <text evidence="1">The sequence shown here is derived from an EMBL/GenBank/DDBJ whole genome shotgun (WGS) entry which is preliminary data.</text>
</comment>
<accession>A0A4Y2MDR3</accession>
<evidence type="ECO:0000313" key="1">
    <source>
        <dbReference type="EMBL" id="GBN24743.1"/>
    </source>
</evidence>
<reference evidence="1 2" key="1">
    <citation type="journal article" date="2019" name="Sci. Rep.">
        <title>Orb-weaving spider Araneus ventricosus genome elucidates the spidroin gene catalogue.</title>
        <authorList>
            <person name="Kono N."/>
            <person name="Nakamura H."/>
            <person name="Ohtoshi R."/>
            <person name="Moran D.A.P."/>
            <person name="Shinohara A."/>
            <person name="Yoshida Y."/>
            <person name="Fujiwara M."/>
            <person name="Mori M."/>
            <person name="Tomita M."/>
            <person name="Arakawa K."/>
        </authorList>
    </citation>
    <scope>NUCLEOTIDE SEQUENCE [LARGE SCALE GENOMIC DNA]</scope>
</reference>
<proteinExistence type="predicted"/>
<dbReference type="AlphaFoldDB" id="A0A4Y2MDR3"/>